<name>A0A0B7I0F7_9FLAO</name>
<proteinExistence type="predicted"/>
<accession>A0A0B7I0F7</accession>
<dbReference type="Proteomes" id="UP000045051">
    <property type="component" value="Unassembled WGS sequence"/>
</dbReference>
<reference evidence="1 2" key="1">
    <citation type="submission" date="2015-01" db="EMBL/GenBank/DDBJ databases">
        <authorList>
            <person name="Xiang T."/>
            <person name="Song Y."/>
            <person name="Huang L."/>
            <person name="Wang B."/>
            <person name="Wu P."/>
        </authorList>
    </citation>
    <scope>NUCLEOTIDE SEQUENCE [LARGE SCALE GENOMIC DNA]</scope>
    <source>
        <strain evidence="1 2">CcD38</strain>
    </source>
</reference>
<organism evidence="1 2">
    <name type="scientific">Capnocytophaga canis</name>
    <dbReference type="NCBI Taxonomy" id="1848903"/>
    <lineage>
        <taxon>Bacteria</taxon>
        <taxon>Pseudomonadati</taxon>
        <taxon>Bacteroidota</taxon>
        <taxon>Flavobacteriia</taxon>
        <taxon>Flavobacteriales</taxon>
        <taxon>Flavobacteriaceae</taxon>
        <taxon>Capnocytophaga</taxon>
    </lineage>
</organism>
<dbReference type="RefSeq" id="WP_156129762.1">
    <property type="nucleotide sequence ID" value="NZ_CDOI01000134.1"/>
</dbReference>
<evidence type="ECO:0000313" key="2">
    <source>
        <dbReference type="Proteomes" id="UP000045051"/>
    </source>
</evidence>
<sequence>MKYFLAILFLSCFSVMYSQNESLQKSKWKGEISFGLGSAELKGEAFEITGNVNNINTLLFYKLSSKGGILTGVGVTHFNNGALLPDGYSRVKATFIEIPFKLRGYVWNFEQTNIKFTLSAGFQFNKAIKYHQKINSVTFEPPKTDWYVDFPLEIGVEIPLGKDCSFGIYSQNNYFVGNKTKKYIMKNYNLLKLSLIYNF</sequence>
<evidence type="ECO:0000313" key="1">
    <source>
        <dbReference type="EMBL" id="CEN45476.1"/>
    </source>
</evidence>
<evidence type="ECO:0008006" key="3">
    <source>
        <dbReference type="Google" id="ProtNLM"/>
    </source>
</evidence>
<dbReference type="AlphaFoldDB" id="A0A0B7I0F7"/>
<gene>
    <name evidence="1" type="ORF">CCAND38_240050</name>
</gene>
<keyword evidence="2" id="KW-1185">Reference proteome</keyword>
<protein>
    <recommendedName>
        <fullName evidence="3">Outer membrane protein beta-barrel domain-containing protein</fullName>
    </recommendedName>
</protein>
<dbReference type="EMBL" id="CDOI01000134">
    <property type="protein sequence ID" value="CEN45476.1"/>
    <property type="molecule type" value="Genomic_DNA"/>
</dbReference>